<proteinExistence type="predicted"/>
<comment type="caution">
    <text evidence="2">The sequence shown here is derived from an EMBL/GenBank/DDBJ whole genome shotgun (WGS) entry which is preliminary data.</text>
</comment>
<name>A0ABU6XQ79_9FABA</name>
<protein>
    <submittedName>
        <fullName evidence="2">Uncharacterized protein</fullName>
    </submittedName>
</protein>
<evidence type="ECO:0000256" key="1">
    <source>
        <dbReference type="SAM" id="MobiDB-lite"/>
    </source>
</evidence>
<accession>A0ABU6XQ79</accession>
<reference evidence="2 3" key="1">
    <citation type="journal article" date="2023" name="Plants (Basel)">
        <title>Bridging the Gap: Combining Genomics and Transcriptomics Approaches to Understand Stylosanthes scabra, an Orphan Legume from the Brazilian Caatinga.</title>
        <authorList>
            <person name="Ferreira-Neto J.R.C."/>
            <person name="da Silva M.D."/>
            <person name="Binneck E."/>
            <person name="de Melo N.F."/>
            <person name="da Silva R.H."/>
            <person name="de Melo A.L.T.M."/>
            <person name="Pandolfi V."/>
            <person name="Bustamante F.O."/>
            <person name="Brasileiro-Vidal A.C."/>
            <person name="Benko-Iseppon A.M."/>
        </authorList>
    </citation>
    <scope>NUCLEOTIDE SEQUENCE [LARGE SCALE GENOMIC DNA]</scope>
    <source>
        <tissue evidence="2">Leaves</tissue>
    </source>
</reference>
<evidence type="ECO:0000313" key="2">
    <source>
        <dbReference type="EMBL" id="MED6199604.1"/>
    </source>
</evidence>
<feature type="compositionally biased region" description="Pro residues" evidence="1">
    <location>
        <begin position="15"/>
        <end position="28"/>
    </location>
</feature>
<dbReference type="Proteomes" id="UP001341840">
    <property type="component" value="Unassembled WGS sequence"/>
</dbReference>
<evidence type="ECO:0000313" key="3">
    <source>
        <dbReference type="Proteomes" id="UP001341840"/>
    </source>
</evidence>
<dbReference type="EMBL" id="JASCZI010212491">
    <property type="protein sequence ID" value="MED6199604.1"/>
    <property type="molecule type" value="Genomic_DNA"/>
</dbReference>
<feature type="region of interest" description="Disordered" evidence="1">
    <location>
        <begin position="1"/>
        <end position="34"/>
    </location>
</feature>
<keyword evidence="3" id="KW-1185">Reference proteome</keyword>
<feature type="non-terminal residue" evidence="2">
    <location>
        <position position="1"/>
    </location>
</feature>
<gene>
    <name evidence="2" type="ORF">PIB30_077470</name>
</gene>
<feature type="compositionally biased region" description="Low complexity" evidence="1">
    <location>
        <begin position="1"/>
        <end position="14"/>
    </location>
</feature>
<organism evidence="2 3">
    <name type="scientific">Stylosanthes scabra</name>
    <dbReference type="NCBI Taxonomy" id="79078"/>
    <lineage>
        <taxon>Eukaryota</taxon>
        <taxon>Viridiplantae</taxon>
        <taxon>Streptophyta</taxon>
        <taxon>Embryophyta</taxon>
        <taxon>Tracheophyta</taxon>
        <taxon>Spermatophyta</taxon>
        <taxon>Magnoliopsida</taxon>
        <taxon>eudicotyledons</taxon>
        <taxon>Gunneridae</taxon>
        <taxon>Pentapetalae</taxon>
        <taxon>rosids</taxon>
        <taxon>fabids</taxon>
        <taxon>Fabales</taxon>
        <taxon>Fabaceae</taxon>
        <taxon>Papilionoideae</taxon>
        <taxon>50 kb inversion clade</taxon>
        <taxon>dalbergioids sensu lato</taxon>
        <taxon>Dalbergieae</taxon>
        <taxon>Pterocarpus clade</taxon>
        <taxon>Stylosanthes</taxon>
    </lineage>
</organism>
<sequence length="185" mass="20220">AAAEIPEPPSASKSLPPPASSSSPPPFWKEPSSMEMPLLPSRRRRMVGLEVENTVVEVEHPKTAAVGGPATYPETESTTTVGSGTITSAQPWPLNPAPPLLVLSEVIRIDKQPLNSPKRCCCRRNPPLVRNGRLPYNTLPHCRFVPSSLHVAIEAAALFCRSFANAAAEMWLLRLLSRFHILYKP</sequence>